<keyword evidence="5" id="KW-0547">Nucleotide-binding</keyword>
<dbReference type="InterPro" id="IPR003593">
    <property type="entry name" value="AAA+_ATPase"/>
</dbReference>
<feature type="transmembrane region" description="Helical" evidence="10">
    <location>
        <begin position="196"/>
        <end position="216"/>
    </location>
</feature>
<dbReference type="InterPro" id="IPR003439">
    <property type="entry name" value="ABC_transporter-like_ATP-bd"/>
</dbReference>
<dbReference type="PROSITE" id="PS50990">
    <property type="entry name" value="PEPTIDASE_C39"/>
    <property type="match status" value="1"/>
</dbReference>
<dbReference type="InterPro" id="IPR005074">
    <property type="entry name" value="Peptidase_C39"/>
</dbReference>
<dbReference type="CDD" id="cd18587">
    <property type="entry name" value="ABC_6TM_LapB_like"/>
    <property type="match status" value="1"/>
</dbReference>
<dbReference type="PROSITE" id="PS50929">
    <property type="entry name" value="ABC_TM1F"/>
    <property type="match status" value="1"/>
</dbReference>
<feature type="domain" description="ABC transporter" evidence="11">
    <location>
        <begin position="474"/>
        <end position="709"/>
    </location>
</feature>
<protein>
    <submittedName>
        <fullName evidence="14">Type I secretion system ATPase, LssB family LapB</fullName>
    </submittedName>
</protein>
<dbReference type="SUPFAM" id="SSF52540">
    <property type="entry name" value="P-loop containing nucleoside triphosphate hydrolases"/>
    <property type="match status" value="1"/>
</dbReference>
<sequence>MSNNLNAGPLFDSFLYICKHHKHDVSPTSLLSGLPLTDSVVSPNVLSRLARRAGMASKLLNRSIADFNPALFPAVLLLRDNNACIVHAVDQEKKTVQVSFSELPENVVEIPVAELDKTYSGWIWYTRPQNDAEQKQNSFGLPDHIHWFWGIIKQNTPLYRDVLFAAVLINLFALAMPMYVMNIYDRVVPNFAIDTLWVLSSGIILVLLADTALKLLRHFFIDKAANKSDILISSAIMDKILTMQIKNKPKATGSFAATIQSFEAVRSFMSSLTLVALADLPFVLMYCVVIGLISFPLLAPIVIAAIIALIYGFIVQRRLKFLSETAAHATALRNAALIDTLGSLDSIKVHNVGSDVQARWEKLNLICAHNSEKIRSVGSSVANITAFIQQVATVAVMIVGVYLIIDGSLSQGGLIAVFMLSARALTPVSQAAGLLSQYHHASAAMENLDQIMAMPIEQPMSKKSLDRPLLKGSIEFKKVSFSYPDADHQSLNQVSFKIEPGEHVAILGRNGSGKSTLEKLVLGLYKPDEGQVLIDGVDINLLDINQVRQNIGYVPQDISLFRGSLRYNVELNATQQDADQLLRICEISGLTSVINQHPAGFNLEVGERGQNLSGGQKQLVAIARALYPEPRILLLDEPTAALDHSSEDNFRQKLADYAKGKTLIVVTHRSPLLSLANRIIVIDSGKVLADGPKETVLEALRQGRIMGAV</sequence>
<accession>A0A486XP78</accession>
<feature type="transmembrane region" description="Helical" evidence="10">
    <location>
        <begin position="162"/>
        <end position="184"/>
    </location>
</feature>
<feature type="domain" description="ABC transmembrane type-1" evidence="12">
    <location>
        <begin position="162"/>
        <end position="440"/>
    </location>
</feature>
<keyword evidence="2" id="KW-0813">Transport</keyword>
<dbReference type="InterPro" id="IPR027417">
    <property type="entry name" value="P-loop_NTPase"/>
</dbReference>
<evidence type="ECO:0000313" key="14">
    <source>
        <dbReference type="EMBL" id="VHO04021.1"/>
    </source>
</evidence>
<feature type="transmembrane region" description="Helical" evidence="10">
    <location>
        <begin position="297"/>
        <end position="315"/>
    </location>
</feature>
<gene>
    <name evidence="14" type="ORF">BAL341_1681</name>
</gene>
<dbReference type="PROSITE" id="PS00211">
    <property type="entry name" value="ABC_TRANSPORTER_1"/>
    <property type="match status" value="1"/>
</dbReference>
<comment type="subcellular location">
    <subcellularLocation>
        <location evidence="1">Cell membrane</location>
        <topology evidence="1">Multi-pass membrane protein</topology>
    </subcellularLocation>
</comment>
<evidence type="ECO:0000256" key="1">
    <source>
        <dbReference type="ARBA" id="ARBA00004651"/>
    </source>
</evidence>
<dbReference type="PROSITE" id="PS50893">
    <property type="entry name" value="ABC_TRANSPORTER_2"/>
    <property type="match status" value="1"/>
</dbReference>
<dbReference type="InterPro" id="IPR039421">
    <property type="entry name" value="Type_1_exporter"/>
</dbReference>
<dbReference type="GO" id="GO:0005524">
    <property type="term" value="F:ATP binding"/>
    <property type="evidence" value="ECO:0007669"/>
    <property type="project" value="UniProtKB-KW"/>
</dbReference>
<dbReference type="AlphaFoldDB" id="A0A486XP78"/>
<dbReference type="GO" id="GO:0015421">
    <property type="term" value="F:ABC-type oligopeptide transporter activity"/>
    <property type="evidence" value="ECO:0007669"/>
    <property type="project" value="TreeGrafter"/>
</dbReference>
<evidence type="ECO:0000256" key="8">
    <source>
        <dbReference type="ARBA" id="ARBA00022989"/>
    </source>
</evidence>
<dbReference type="Gene3D" id="3.40.50.300">
    <property type="entry name" value="P-loop containing nucleotide triphosphate hydrolases"/>
    <property type="match status" value="1"/>
</dbReference>
<reference evidence="14" key="1">
    <citation type="submission" date="2019-04" db="EMBL/GenBank/DDBJ databases">
        <authorList>
            <person name="Brambilla D."/>
        </authorList>
    </citation>
    <scope>NUCLEOTIDE SEQUENCE</scope>
    <source>
        <strain evidence="14">BAL1</strain>
    </source>
</reference>
<evidence type="ECO:0000259" key="13">
    <source>
        <dbReference type="PROSITE" id="PS50990"/>
    </source>
</evidence>
<keyword evidence="7" id="KW-0067">ATP-binding</keyword>
<dbReference type="SMART" id="SM00382">
    <property type="entry name" value="AAA"/>
    <property type="match status" value="1"/>
</dbReference>
<evidence type="ECO:0000256" key="3">
    <source>
        <dbReference type="ARBA" id="ARBA00022475"/>
    </source>
</evidence>
<dbReference type="Pfam" id="PF00005">
    <property type="entry name" value="ABC_tran"/>
    <property type="match status" value="1"/>
</dbReference>
<dbReference type="NCBIfam" id="TIGR03375">
    <property type="entry name" value="type_I_sec_LssB"/>
    <property type="match status" value="1"/>
</dbReference>
<evidence type="ECO:0000256" key="9">
    <source>
        <dbReference type="ARBA" id="ARBA00023136"/>
    </source>
</evidence>
<name>A0A486XP78_9GAMM</name>
<dbReference type="CDD" id="cd03245">
    <property type="entry name" value="ABCC_bacteriocin_exporters"/>
    <property type="match status" value="1"/>
</dbReference>
<evidence type="ECO:0000256" key="7">
    <source>
        <dbReference type="ARBA" id="ARBA00022840"/>
    </source>
</evidence>
<dbReference type="Gene3D" id="1.20.1560.10">
    <property type="entry name" value="ABC transporter type 1, transmembrane domain"/>
    <property type="match status" value="1"/>
</dbReference>
<proteinExistence type="predicted"/>
<keyword evidence="3" id="KW-1003">Cell membrane</keyword>
<dbReference type="InterPro" id="IPR036640">
    <property type="entry name" value="ABC1_TM_sf"/>
</dbReference>
<dbReference type="GO" id="GO:0008233">
    <property type="term" value="F:peptidase activity"/>
    <property type="evidence" value="ECO:0007669"/>
    <property type="project" value="InterPro"/>
</dbReference>
<feature type="transmembrane region" description="Helical" evidence="10">
    <location>
        <begin position="272"/>
        <end position="291"/>
    </location>
</feature>
<dbReference type="Pfam" id="PF00664">
    <property type="entry name" value="ABC_membrane"/>
    <property type="match status" value="1"/>
</dbReference>
<evidence type="ECO:0000256" key="2">
    <source>
        <dbReference type="ARBA" id="ARBA00022448"/>
    </source>
</evidence>
<dbReference type="InterPro" id="IPR011527">
    <property type="entry name" value="ABC1_TM_dom"/>
</dbReference>
<dbReference type="PANTHER" id="PTHR43394">
    <property type="entry name" value="ATP-DEPENDENT PERMEASE MDL1, MITOCHONDRIAL"/>
    <property type="match status" value="1"/>
</dbReference>
<dbReference type="EMBL" id="CAAJGR010000091">
    <property type="protein sequence ID" value="VHO04021.1"/>
    <property type="molecule type" value="Genomic_DNA"/>
</dbReference>
<evidence type="ECO:0000256" key="4">
    <source>
        <dbReference type="ARBA" id="ARBA00022692"/>
    </source>
</evidence>
<keyword evidence="9 10" id="KW-0472">Membrane</keyword>
<evidence type="ECO:0000259" key="11">
    <source>
        <dbReference type="PROSITE" id="PS50893"/>
    </source>
</evidence>
<dbReference type="SUPFAM" id="SSF90123">
    <property type="entry name" value="ABC transporter transmembrane region"/>
    <property type="match status" value="1"/>
</dbReference>
<evidence type="ECO:0000256" key="10">
    <source>
        <dbReference type="SAM" id="Phobius"/>
    </source>
</evidence>
<dbReference type="InterPro" id="IPR017750">
    <property type="entry name" value="ATPase_T1SS"/>
</dbReference>
<dbReference type="Gene3D" id="3.90.70.10">
    <property type="entry name" value="Cysteine proteinases"/>
    <property type="match status" value="1"/>
</dbReference>
<evidence type="ECO:0000259" key="12">
    <source>
        <dbReference type="PROSITE" id="PS50929"/>
    </source>
</evidence>
<feature type="domain" description="Peptidase C39" evidence="13">
    <location>
        <begin position="1"/>
        <end position="126"/>
    </location>
</feature>
<dbReference type="PANTHER" id="PTHR43394:SF1">
    <property type="entry name" value="ATP-BINDING CASSETTE SUB-FAMILY B MEMBER 10, MITOCHONDRIAL"/>
    <property type="match status" value="1"/>
</dbReference>
<feature type="transmembrane region" description="Helical" evidence="10">
    <location>
        <begin position="381"/>
        <end position="405"/>
    </location>
</feature>
<evidence type="ECO:0000256" key="5">
    <source>
        <dbReference type="ARBA" id="ARBA00022741"/>
    </source>
</evidence>
<keyword evidence="6" id="KW-0378">Hydrolase</keyword>
<dbReference type="GO" id="GO:0005886">
    <property type="term" value="C:plasma membrane"/>
    <property type="evidence" value="ECO:0007669"/>
    <property type="project" value="UniProtKB-SubCell"/>
</dbReference>
<dbReference type="InterPro" id="IPR017871">
    <property type="entry name" value="ABC_transporter-like_CS"/>
</dbReference>
<dbReference type="FunFam" id="3.40.50.300:FF:000299">
    <property type="entry name" value="ABC transporter ATP-binding protein/permease"/>
    <property type="match status" value="1"/>
</dbReference>
<evidence type="ECO:0000256" key="6">
    <source>
        <dbReference type="ARBA" id="ARBA00022801"/>
    </source>
</evidence>
<keyword evidence="8 10" id="KW-1133">Transmembrane helix</keyword>
<organism evidence="14">
    <name type="scientific">Rheinheimera sp. BAL341</name>
    <dbReference type="NCBI Taxonomy" id="1708203"/>
    <lineage>
        <taxon>Bacteria</taxon>
        <taxon>Pseudomonadati</taxon>
        <taxon>Pseudomonadota</taxon>
        <taxon>Gammaproteobacteria</taxon>
        <taxon>Chromatiales</taxon>
        <taxon>Chromatiaceae</taxon>
        <taxon>Rheinheimera</taxon>
    </lineage>
</organism>
<dbReference type="GO" id="GO:0016887">
    <property type="term" value="F:ATP hydrolysis activity"/>
    <property type="evidence" value="ECO:0007669"/>
    <property type="project" value="InterPro"/>
</dbReference>
<dbReference type="GO" id="GO:0006508">
    <property type="term" value="P:proteolysis"/>
    <property type="evidence" value="ECO:0007669"/>
    <property type="project" value="InterPro"/>
</dbReference>
<keyword evidence="4 10" id="KW-0812">Transmembrane</keyword>